<comment type="similarity">
    <text evidence="1 5 6">Belongs to the Glu/Leu/Phe/Val dehydrogenases family.</text>
</comment>
<keyword evidence="2 5" id="KW-0560">Oxidoreductase</keyword>
<evidence type="ECO:0000256" key="5">
    <source>
        <dbReference type="PIRNR" id="PIRNR000185"/>
    </source>
</evidence>
<evidence type="ECO:0000256" key="6">
    <source>
        <dbReference type="RuleBase" id="RU004417"/>
    </source>
</evidence>
<evidence type="ECO:0000313" key="9">
    <source>
        <dbReference type="Proteomes" id="UP001303046"/>
    </source>
</evidence>
<dbReference type="EMBL" id="JAVFWL010000004">
    <property type="protein sequence ID" value="KAK6747738.1"/>
    <property type="molecule type" value="Genomic_DNA"/>
</dbReference>
<keyword evidence="9" id="KW-1185">Reference proteome</keyword>
<evidence type="ECO:0000256" key="2">
    <source>
        <dbReference type="ARBA" id="ARBA00023002"/>
    </source>
</evidence>
<dbReference type="InterPro" id="IPR006097">
    <property type="entry name" value="Glu/Leu/Phe/Val/Trp_DH_dimer"/>
</dbReference>
<evidence type="ECO:0000256" key="1">
    <source>
        <dbReference type="ARBA" id="ARBA00006382"/>
    </source>
</evidence>
<reference evidence="8 9" key="1">
    <citation type="submission" date="2023-08" db="EMBL/GenBank/DDBJ databases">
        <title>A Necator americanus chromosomal reference genome.</title>
        <authorList>
            <person name="Ilik V."/>
            <person name="Petrzelkova K.J."/>
            <person name="Pardy F."/>
            <person name="Fuh T."/>
            <person name="Niatou-Singa F.S."/>
            <person name="Gouil Q."/>
            <person name="Baker L."/>
            <person name="Ritchie M.E."/>
            <person name="Jex A.R."/>
            <person name="Gazzola D."/>
            <person name="Li H."/>
            <person name="Toshio Fujiwara R."/>
            <person name="Zhan B."/>
            <person name="Aroian R.V."/>
            <person name="Pafco B."/>
            <person name="Schwarz E.M."/>
        </authorList>
    </citation>
    <scope>NUCLEOTIDE SEQUENCE [LARGE SCALE GENOMIC DNA]</scope>
    <source>
        <strain evidence="8 9">Aroian</strain>
        <tissue evidence="8">Whole animal</tissue>
    </source>
</reference>
<evidence type="ECO:0000256" key="4">
    <source>
        <dbReference type="ARBA" id="ARBA00048577"/>
    </source>
</evidence>
<dbReference type="PANTHER" id="PTHR11606">
    <property type="entry name" value="GLUTAMATE DEHYDROGENASE"/>
    <property type="match status" value="1"/>
</dbReference>
<gene>
    <name evidence="8" type="primary">Necator_chrIV.g14042</name>
    <name evidence="8" type="ORF">RB195_000748</name>
</gene>
<dbReference type="InterPro" id="IPR014362">
    <property type="entry name" value="Glu_DH"/>
</dbReference>
<dbReference type="InterPro" id="IPR033524">
    <property type="entry name" value="Glu/Leu/Phe/Val_DH_AS"/>
</dbReference>
<dbReference type="Pfam" id="PF02812">
    <property type="entry name" value="ELFV_dehydrog_N"/>
    <property type="match status" value="1"/>
</dbReference>
<comment type="caution">
    <text evidence="8">The sequence shown here is derived from an EMBL/GenBank/DDBJ whole genome shotgun (WGS) entry which is preliminary data.</text>
</comment>
<dbReference type="Gene3D" id="3.40.50.720">
    <property type="entry name" value="NAD(P)-binding Rossmann-like Domain"/>
    <property type="match status" value="1"/>
</dbReference>
<dbReference type="Pfam" id="PF00208">
    <property type="entry name" value="ELFV_dehydrog"/>
    <property type="match status" value="1"/>
</dbReference>
<dbReference type="PROSITE" id="PS00074">
    <property type="entry name" value="GLFV_DEHYDROGENASE"/>
    <property type="match status" value="1"/>
</dbReference>
<evidence type="ECO:0000256" key="3">
    <source>
        <dbReference type="ARBA" id="ARBA00047867"/>
    </source>
</evidence>
<evidence type="ECO:0000313" key="8">
    <source>
        <dbReference type="EMBL" id="KAK6747738.1"/>
    </source>
</evidence>
<dbReference type="PANTHER" id="PTHR11606:SF13">
    <property type="entry name" value="GLUTAMATE DEHYDROGENASE 1, MITOCHONDRIAL"/>
    <property type="match status" value="1"/>
</dbReference>
<dbReference type="SMART" id="SM00839">
    <property type="entry name" value="ELFV_dehydrog"/>
    <property type="match status" value="1"/>
</dbReference>
<dbReference type="Gene3D" id="1.10.287.140">
    <property type="match status" value="1"/>
</dbReference>
<dbReference type="PIRSF" id="PIRSF000185">
    <property type="entry name" value="Glu_DH"/>
    <property type="match status" value="1"/>
</dbReference>
<dbReference type="InterPro" id="IPR036291">
    <property type="entry name" value="NAD(P)-bd_dom_sf"/>
</dbReference>
<feature type="domain" description="Glutamate/phenylalanine/leucine/valine/L-tryptophan dehydrogenase C-terminal" evidence="7">
    <location>
        <begin position="222"/>
        <end position="511"/>
    </location>
</feature>
<dbReference type="Proteomes" id="UP001303046">
    <property type="component" value="Unassembled WGS sequence"/>
</dbReference>
<organism evidence="8 9">
    <name type="scientific">Necator americanus</name>
    <name type="common">Human hookworm</name>
    <dbReference type="NCBI Taxonomy" id="51031"/>
    <lineage>
        <taxon>Eukaryota</taxon>
        <taxon>Metazoa</taxon>
        <taxon>Ecdysozoa</taxon>
        <taxon>Nematoda</taxon>
        <taxon>Chromadorea</taxon>
        <taxon>Rhabditida</taxon>
        <taxon>Rhabditina</taxon>
        <taxon>Rhabditomorpha</taxon>
        <taxon>Strongyloidea</taxon>
        <taxon>Ancylostomatidae</taxon>
        <taxon>Bunostominae</taxon>
        <taxon>Necator</taxon>
    </lineage>
</organism>
<dbReference type="SUPFAM" id="SSF51735">
    <property type="entry name" value="NAD(P)-binding Rossmann-fold domains"/>
    <property type="match status" value="1"/>
</dbReference>
<protein>
    <recommendedName>
        <fullName evidence="5">Glutamate dehydrogenase</fullName>
    </recommendedName>
</protein>
<dbReference type="InterPro" id="IPR046346">
    <property type="entry name" value="Aminoacid_DH-like_N_sf"/>
</dbReference>
<evidence type="ECO:0000259" key="7">
    <source>
        <dbReference type="SMART" id="SM00839"/>
    </source>
</evidence>
<comment type="catalytic activity">
    <reaction evidence="4">
        <text>L-glutamate + NADP(+) + H2O = 2-oxoglutarate + NH4(+) + NADPH + H(+)</text>
        <dbReference type="Rhea" id="RHEA:11612"/>
        <dbReference type="ChEBI" id="CHEBI:15377"/>
        <dbReference type="ChEBI" id="CHEBI:15378"/>
        <dbReference type="ChEBI" id="CHEBI:16810"/>
        <dbReference type="ChEBI" id="CHEBI:28938"/>
        <dbReference type="ChEBI" id="CHEBI:29985"/>
        <dbReference type="ChEBI" id="CHEBI:57783"/>
        <dbReference type="ChEBI" id="CHEBI:58349"/>
        <dbReference type="EC" id="1.4.1.3"/>
    </reaction>
</comment>
<sequence>MDAHQQLLDSQKPMDEQSNPSFFKMVDYFFDKGAAVIEPKLVEELKSNSMSTKDKKNLVNGILKSIKPVNKVLYITFPIRRENGEFEVIEAWRAQHSEHRTPTKGGIRYSLDVCEDEVRALSALMTYKCAVVDVPFGGAKGGVKIDPRKYTEYEIEKITRRIAIEFAKKGFLGPTVDVPAPDMGTGEREMGWIADTYAQTIGHMDRDAAACITGKPIVAGGIHGRVSATGRGVWKGLEVFCKEKEYMDKVGLTPGLAGKKIIIQGFGNVGLHTMRYLHRGGAKIIGVQEWDCAIQNPNGIDPKQLEEWRDKNGTIKNCPGTTNFEPFRELMFEKCDIFVPAACEKTITKENAHKIQAKIVAEAANGPTTPAADKILLKRGNCLIIPDMFLNSGGVTVSYFEWLKDLNHVSYGRLSFKYEEESNRMLLQSVQESLEKAIGRNVPVTPNAAFAAKIAGASEKDIVQSGLEYTMLRAGEAIIRTAHKYNLGLDIRTAAYANAIEKVYNTYRTLGFTFT</sequence>
<comment type="catalytic activity">
    <reaction evidence="3">
        <text>L-glutamate + NAD(+) + H2O = 2-oxoglutarate + NH4(+) + NADH + H(+)</text>
        <dbReference type="Rhea" id="RHEA:15133"/>
        <dbReference type="ChEBI" id="CHEBI:15377"/>
        <dbReference type="ChEBI" id="CHEBI:15378"/>
        <dbReference type="ChEBI" id="CHEBI:16810"/>
        <dbReference type="ChEBI" id="CHEBI:28938"/>
        <dbReference type="ChEBI" id="CHEBI:29985"/>
        <dbReference type="ChEBI" id="CHEBI:57540"/>
        <dbReference type="ChEBI" id="CHEBI:57945"/>
        <dbReference type="EC" id="1.4.1.3"/>
    </reaction>
</comment>
<dbReference type="SUPFAM" id="SSF53223">
    <property type="entry name" value="Aminoacid dehydrogenase-like, N-terminal domain"/>
    <property type="match status" value="1"/>
</dbReference>
<dbReference type="PRINTS" id="PR00082">
    <property type="entry name" value="GLFDHDRGNASE"/>
</dbReference>
<name>A0ABR1DC18_NECAM</name>
<accession>A0ABR1DC18</accession>
<proteinExistence type="inferred from homology"/>
<dbReference type="InterPro" id="IPR006096">
    <property type="entry name" value="Glu/Leu/Phe/Val/Trp_DH_C"/>
</dbReference>
<dbReference type="InterPro" id="IPR006095">
    <property type="entry name" value="Glu/Leu/Phe/Val/Trp_DH"/>
</dbReference>
<dbReference type="CDD" id="cd01076">
    <property type="entry name" value="NAD_bind_1_Glu_DH"/>
    <property type="match status" value="1"/>
</dbReference>
<dbReference type="InterPro" id="IPR033922">
    <property type="entry name" value="NAD_bind_Glu_DH"/>
</dbReference>
<dbReference type="Gene3D" id="3.40.50.10860">
    <property type="entry name" value="Leucine Dehydrogenase, chain A, domain 1"/>
    <property type="match status" value="1"/>
</dbReference>